<name>A0AA88WA25_9ASTE</name>
<dbReference type="Pfam" id="PF03357">
    <property type="entry name" value="Snf7"/>
    <property type="match status" value="1"/>
</dbReference>
<feature type="region of interest" description="Disordered" evidence="1">
    <location>
        <begin position="159"/>
        <end position="178"/>
    </location>
</feature>
<dbReference type="PANTHER" id="PTHR22761:SF7">
    <property type="entry name" value="SNF7 FAMILY PROTEIN"/>
    <property type="match status" value="1"/>
</dbReference>
<dbReference type="Proteomes" id="UP001188597">
    <property type="component" value="Unassembled WGS sequence"/>
</dbReference>
<dbReference type="EMBL" id="JAVXUP010000698">
    <property type="protein sequence ID" value="KAK3022704.1"/>
    <property type="molecule type" value="Genomic_DNA"/>
</dbReference>
<dbReference type="GO" id="GO:0032511">
    <property type="term" value="P:late endosome to vacuole transport via multivesicular body sorting pathway"/>
    <property type="evidence" value="ECO:0007669"/>
    <property type="project" value="TreeGrafter"/>
</dbReference>
<dbReference type="GO" id="GO:0005771">
    <property type="term" value="C:multivesicular body"/>
    <property type="evidence" value="ECO:0007669"/>
    <property type="project" value="TreeGrafter"/>
</dbReference>
<comment type="caution">
    <text evidence="2">The sequence shown here is derived from an EMBL/GenBank/DDBJ whole genome shotgun (WGS) entry which is preliminary data.</text>
</comment>
<dbReference type="GO" id="GO:0006900">
    <property type="term" value="P:vesicle budding from membrane"/>
    <property type="evidence" value="ECO:0007669"/>
    <property type="project" value="TreeGrafter"/>
</dbReference>
<reference evidence="2" key="1">
    <citation type="submission" date="2022-12" db="EMBL/GenBank/DDBJ databases">
        <title>Draft genome assemblies for two species of Escallonia (Escalloniales).</title>
        <authorList>
            <person name="Chanderbali A."/>
            <person name="Dervinis C."/>
            <person name="Anghel I."/>
            <person name="Soltis D."/>
            <person name="Soltis P."/>
            <person name="Zapata F."/>
        </authorList>
    </citation>
    <scope>NUCLEOTIDE SEQUENCE</scope>
    <source>
        <strain evidence="2">UCBG64.0493</strain>
        <tissue evidence="2">Leaf</tissue>
    </source>
</reference>
<evidence type="ECO:0008006" key="4">
    <source>
        <dbReference type="Google" id="ProtNLM"/>
    </source>
</evidence>
<sequence>SRKLALASLNSGNKVIALRHARELKLASQSREKYAESSKEVSEAIQIGARAMKENNMSVEEVQLCLQELDESIDTQKQVEQALESTPSYAEFEESDIEDEFKELELEVRSASVPSPISKIGVDSRAGEEAVTSETAESLSRALSNLKLRGGVAIESVTQDSLELGRNNRSKASKLEAA</sequence>
<evidence type="ECO:0000256" key="1">
    <source>
        <dbReference type="SAM" id="MobiDB-lite"/>
    </source>
</evidence>
<dbReference type="AlphaFoldDB" id="A0AA88WA25"/>
<accession>A0AA88WA25</accession>
<dbReference type="InterPro" id="IPR005024">
    <property type="entry name" value="Snf7_fam"/>
</dbReference>
<protein>
    <recommendedName>
        <fullName evidence="4">SNF7 family protein</fullName>
    </recommendedName>
</protein>
<proteinExistence type="predicted"/>
<feature type="non-terminal residue" evidence="2">
    <location>
        <position position="178"/>
    </location>
</feature>
<keyword evidence="3" id="KW-1185">Reference proteome</keyword>
<dbReference type="PANTHER" id="PTHR22761">
    <property type="entry name" value="CHARGED MULTIVESICULAR BODY PROTEIN"/>
    <property type="match status" value="1"/>
</dbReference>
<gene>
    <name evidence="2" type="ORF">RJ639_047620</name>
</gene>
<evidence type="ECO:0000313" key="2">
    <source>
        <dbReference type="EMBL" id="KAK3022704.1"/>
    </source>
</evidence>
<dbReference type="GO" id="GO:0009898">
    <property type="term" value="C:cytoplasmic side of plasma membrane"/>
    <property type="evidence" value="ECO:0007669"/>
    <property type="project" value="TreeGrafter"/>
</dbReference>
<dbReference type="GO" id="GO:0000815">
    <property type="term" value="C:ESCRT III complex"/>
    <property type="evidence" value="ECO:0007669"/>
    <property type="project" value="TreeGrafter"/>
</dbReference>
<evidence type="ECO:0000313" key="3">
    <source>
        <dbReference type="Proteomes" id="UP001188597"/>
    </source>
</evidence>
<organism evidence="2 3">
    <name type="scientific">Escallonia herrerae</name>
    <dbReference type="NCBI Taxonomy" id="1293975"/>
    <lineage>
        <taxon>Eukaryota</taxon>
        <taxon>Viridiplantae</taxon>
        <taxon>Streptophyta</taxon>
        <taxon>Embryophyta</taxon>
        <taxon>Tracheophyta</taxon>
        <taxon>Spermatophyta</taxon>
        <taxon>Magnoliopsida</taxon>
        <taxon>eudicotyledons</taxon>
        <taxon>Gunneridae</taxon>
        <taxon>Pentapetalae</taxon>
        <taxon>asterids</taxon>
        <taxon>campanulids</taxon>
        <taxon>Escalloniales</taxon>
        <taxon>Escalloniaceae</taxon>
        <taxon>Escallonia</taxon>
    </lineage>
</organism>